<accession>A0A9R1WYQ9</accession>
<reference evidence="1 2" key="1">
    <citation type="journal article" date="2017" name="Nat. Commun.">
        <title>Genome assembly with in vitro proximity ligation data and whole-genome triplication in lettuce.</title>
        <authorList>
            <person name="Reyes-Chin-Wo S."/>
            <person name="Wang Z."/>
            <person name="Yang X."/>
            <person name="Kozik A."/>
            <person name="Arikit S."/>
            <person name="Song C."/>
            <person name="Xia L."/>
            <person name="Froenicke L."/>
            <person name="Lavelle D.O."/>
            <person name="Truco M.J."/>
            <person name="Xia R."/>
            <person name="Zhu S."/>
            <person name="Xu C."/>
            <person name="Xu H."/>
            <person name="Xu X."/>
            <person name="Cox K."/>
            <person name="Korf I."/>
            <person name="Meyers B.C."/>
            <person name="Michelmore R.W."/>
        </authorList>
    </citation>
    <scope>NUCLEOTIDE SEQUENCE [LARGE SCALE GENOMIC DNA]</scope>
    <source>
        <strain evidence="2">cv. Salinas</strain>
        <tissue evidence="1">Seedlings</tissue>
    </source>
</reference>
<protein>
    <submittedName>
        <fullName evidence="1">Uncharacterized protein</fullName>
    </submittedName>
</protein>
<keyword evidence="2" id="KW-1185">Reference proteome</keyword>
<sequence length="92" mass="11018">MHVPNGDPLLVHLMMLHEVRSQEVFETGRFLFKIQGMQLDFDETRYILISGLRRSIKFKSLGSVVPRHYKYTFAAQRFRRLHYVFELFGTLR</sequence>
<dbReference type="Proteomes" id="UP000235145">
    <property type="component" value="Unassembled WGS sequence"/>
</dbReference>
<evidence type="ECO:0000313" key="2">
    <source>
        <dbReference type="Proteomes" id="UP000235145"/>
    </source>
</evidence>
<comment type="caution">
    <text evidence="1">The sequence shown here is derived from an EMBL/GenBank/DDBJ whole genome shotgun (WGS) entry which is preliminary data.</text>
</comment>
<dbReference type="EMBL" id="NBSK02000008">
    <property type="protein sequence ID" value="KAJ0190217.1"/>
    <property type="molecule type" value="Genomic_DNA"/>
</dbReference>
<organism evidence="1 2">
    <name type="scientific">Lactuca sativa</name>
    <name type="common">Garden lettuce</name>
    <dbReference type="NCBI Taxonomy" id="4236"/>
    <lineage>
        <taxon>Eukaryota</taxon>
        <taxon>Viridiplantae</taxon>
        <taxon>Streptophyta</taxon>
        <taxon>Embryophyta</taxon>
        <taxon>Tracheophyta</taxon>
        <taxon>Spermatophyta</taxon>
        <taxon>Magnoliopsida</taxon>
        <taxon>eudicotyledons</taxon>
        <taxon>Gunneridae</taxon>
        <taxon>Pentapetalae</taxon>
        <taxon>asterids</taxon>
        <taxon>campanulids</taxon>
        <taxon>Asterales</taxon>
        <taxon>Asteraceae</taxon>
        <taxon>Cichorioideae</taxon>
        <taxon>Cichorieae</taxon>
        <taxon>Lactucinae</taxon>
        <taxon>Lactuca</taxon>
    </lineage>
</organism>
<name>A0A9R1WYQ9_LACSA</name>
<dbReference type="AlphaFoldDB" id="A0A9R1WYQ9"/>
<proteinExistence type="predicted"/>
<evidence type="ECO:0000313" key="1">
    <source>
        <dbReference type="EMBL" id="KAJ0190217.1"/>
    </source>
</evidence>
<gene>
    <name evidence="1" type="ORF">LSAT_V11C800389790</name>
</gene>